<gene>
    <name evidence="1" type="ORF">CLCOL_04930</name>
</gene>
<evidence type="ECO:0000313" key="1">
    <source>
        <dbReference type="EMBL" id="KYH29855.1"/>
    </source>
</evidence>
<proteinExistence type="predicted"/>
<reference evidence="1 2" key="1">
    <citation type="submission" date="2016-02" db="EMBL/GenBank/DDBJ databases">
        <title>Genome sequence of Clostridium colicanis DSM 13634.</title>
        <authorList>
            <person name="Poehlein A."/>
            <person name="Daniel R."/>
        </authorList>
    </citation>
    <scope>NUCLEOTIDE SEQUENCE [LARGE SCALE GENOMIC DNA]</scope>
    <source>
        <strain evidence="1 2">DSM 13634</strain>
    </source>
</reference>
<organism evidence="1 2">
    <name type="scientific">Clostridium colicanis DSM 13634</name>
    <dbReference type="NCBI Taxonomy" id="1121305"/>
    <lineage>
        <taxon>Bacteria</taxon>
        <taxon>Bacillati</taxon>
        <taxon>Bacillota</taxon>
        <taxon>Clostridia</taxon>
        <taxon>Eubacteriales</taxon>
        <taxon>Clostridiaceae</taxon>
        <taxon>Clostridium</taxon>
    </lineage>
</organism>
<evidence type="ECO:0000313" key="2">
    <source>
        <dbReference type="Proteomes" id="UP000075374"/>
    </source>
</evidence>
<protein>
    <submittedName>
        <fullName evidence="1">Uncharacterized protein</fullName>
    </submittedName>
</protein>
<dbReference type="PATRIC" id="fig|1121305.3.peg.498"/>
<dbReference type="EMBL" id="LTBB01000002">
    <property type="protein sequence ID" value="KYH29855.1"/>
    <property type="molecule type" value="Genomic_DNA"/>
</dbReference>
<accession>A0A151AQH0</accession>
<sequence>MYDIKEKKQPNESSFNFQMNCIYDRSYFSKFQSENIINLKSSYIPKENLFEIK</sequence>
<keyword evidence="2" id="KW-1185">Reference proteome</keyword>
<name>A0A151AQH0_9CLOT</name>
<dbReference type="RefSeq" id="WP_165815344.1">
    <property type="nucleotide sequence ID" value="NZ_LTBB01000002.1"/>
</dbReference>
<dbReference type="AlphaFoldDB" id="A0A151AQH0"/>
<dbReference type="Proteomes" id="UP000075374">
    <property type="component" value="Unassembled WGS sequence"/>
</dbReference>
<comment type="caution">
    <text evidence="1">The sequence shown here is derived from an EMBL/GenBank/DDBJ whole genome shotgun (WGS) entry which is preliminary data.</text>
</comment>